<dbReference type="AlphaFoldDB" id="A0A1M5NHY3"/>
<proteinExistence type="predicted"/>
<dbReference type="PANTHER" id="PTHR48100:SF1">
    <property type="entry name" value="HISTIDINE PHOSPHATASE FAMILY PROTEIN-RELATED"/>
    <property type="match status" value="1"/>
</dbReference>
<dbReference type="GO" id="GO:0005737">
    <property type="term" value="C:cytoplasm"/>
    <property type="evidence" value="ECO:0007669"/>
    <property type="project" value="TreeGrafter"/>
</dbReference>
<protein>
    <submittedName>
        <fullName evidence="1">Broad specificity phosphatase PhoE</fullName>
    </submittedName>
</protein>
<dbReference type="Gene3D" id="3.40.50.1240">
    <property type="entry name" value="Phosphoglycerate mutase-like"/>
    <property type="match status" value="1"/>
</dbReference>
<reference evidence="1 2" key="1">
    <citation type="submission" date="2016-11" db="EMBL/GenBank/DDBJ databases">
        <authorList>
            <person name="Jaros S."/>
            <person name="Januszkiewicz K."/>
            <person name="Wedrychowicz H."/>
        </authorList>
    </citation>
    <scope>NUCLEOTIDE SEQUENCE [LARGE SCALE GENOMIC DNA]</scope>
    <source>
        <strain evidence="1 2">DSM 28715</strain>
    </source>
</reference>
<dbReference type="Proteomes" id="UP000184074">
    <property type="component" value="Unassembled WGS sequence"/>
</dbReference>
<accession>A0A1M5NHY3</accession>
<dbReference type="GO" id="GO:0016791">
    <property type="term" value="F:phosphatase activity"/>
    <property type="evidence" value="ECO:0007669"/>
    <property type="project" value="TreeGrafter"/>
</dbReference>
<dbReference type="InterPro" id="IPR013078">
    <property type="entry name" value="His_Pase_superF_clade-1"/>
</dbReference>
<dbReference type="PANTHER" id="PTHR48100">
    <property type="entry name" value="BROAD-SPECIFICITY PHOSPHATASE YOR283W-RELATED"/>
    <property type="match status" value="1"/>
</dbReference>
<dbReference type="STRING" id="1508389.SAMN05444003_1426"/>
<dbReference type="CDD" id="cd07067">
    <property type="entry name" value="HP_PGM_like"/>
    <property type="match status" value="1"/>
</dbReference>
<keyword evidence="2" id="KW-1185">Reference proteome</keyword>
<dbReference type="EMBL" id="FQXB01000001">
    <property type="protein sequence ID" value="SHG89065.1"/>
    <property type="molecule type" value="Genomic_DNA"/>
</dbReference>
<sequence length="192" mass="21867">MTHFWWVRHGPTHQKNFVGWRDVPADLSDADLIGRVSDYLPQDAVVISSDLSRAITTADVIQDRRERLPHDPRLREFNFGAWDGLKFDEVAKRDPELSRAFWEKPGDLSAPDGESWNDVSSRVNTAVDHLIQTQSATHIVAVAHIGVIMTQIQKVVGDDPYKAMSFEIDNFSVTDLRYSDGQWFRGEINHLP</sequence>
<organism evidence="1 2">
    <name type="scientific">Cognatiyoonia sediminum</name>
    <dbReference type="NCBI Taxonomy" id="1508389"/>
    <lineage>
        <taxon>Bacteria</taxon>
        <taxon>Pseudomonadati</taxon>
        <taxon>Pseudomonadota</taxon>
        <taxon>Alphaproteobacteria</taxon>
        <taxon>Rhodobacterales</taxon>
        <taxon>Paracoccaceae</taxon>
        <taxon>Cognatiyoonia</taxon>
    </lineage>
</organism>
<gene>
    <name evidence="1" type="ORF">SAMN05444003_1426</name>
</gene>
<evidence type="ECO:0000313" key="1">
    <source>
        <dbReference type="EMBL" id="SHG89065.1"/>
    </source>
</evidence>
<dbReference type="InterPro" id="IPR029033">
    <property type="entry name" value="His_PPase_superfam"/>
</dbReference>
<dbReference type="RefSeq" id="WP_072900111.1">
    <property type="nucleotide sequence ID" value="NZ_FQXB01000001.1"/>
</dbReference>
<dbReference type="InterPro" id="IPR050275">
    <property type="entry name" value="PGM_Phosphatase"/>
</dbReference>
<evidence type="ECO:0000313" key="2">
    <source>
        <dbReference type="Proteomes" id="UP000184074"/>
    </source>
</evidence>
<name>A0A1M5NHY3_9RHOB</name>
<dbReference type="Pfam" id="PF00300">
    <property type="entry name" value="His_Phos_1"/>
    <property type="match status" value="1"/>
</dbReference>
<dbReference type="SMART" id="SM00855">
    <property type="entry name" value="PGAM"/>
    <property type="match status" value="1"/>
</dbReference>
<dbReference type="OrthoDB" id="8347407at2"/>
<dbReference type="SUPFAM" id="SSF53254">
    <property type="entry name" value="Phosphoglycerate mutase-like"/>
    <property type="match status" value="1"/>
</dbReference>